<dbReference type="Pfam" id="PF09587">
    <property type="entry name" value="PGA_cap"/>
    <property type="match status" value="1"/>
</dbReference>
<protein>
    <submittedName>
        <fullName evidence="3">CapA family protein</fullName>
    </submittedName>
</protein>
<name>A0A7W4IJJ0_9PROT</name>
<dbReference type="SMART" id="SM00854">
    <property type="entry name" value="PGA_cap"/>
    <property type="match status" value="1"/>
</dbReference>
<dbReference type="Proteomes" id="UP000540490">
    <property type="component" value="Unassembled WGS sequence"/>
</dbReference>
<dbReference type="EMBL" id="JABEQN010000005">
    <property type="protein sequence ID" value="MBB2193143.1"/>
    <property type="molecule type" value="Genomic_DNA"/>
</dbReference>
<dbReference type="PANTHER" id="PTHR33393">
    <property type="entry name" value="POLYGLUTAMINE SYNTHESIS ACCESSORY PROTEIN RV0574C-RELATED"/>
    <property type="match status" value="1"/>
</dbReference>
<evidence type="ECO:0000259" key="2">
    <source>
        <dbReference type="SMART" id="SM00854"/>
    </source>
</evidence>
<organism evidence="3 6">
    <name type="scientific">Gluconacetobacter dulcium</name>
    <dbReference type="NCBI Taxonomy" id="2729096"/>
    <lineage>
        <taxon>Bacteria</taxon>
        <taxon>Pseudomonadati</taxon>
        <taxon>Pseudomonadota</taxon>
        <taxon>Alphaproteobacteria</taxon>
        <taxon>Acetobacterales</taxon>
        <taxon>Acetobacteraceae</taxon>
        <taxon>Gluconacetobacter</taxon>
    </lineage>
</organism>
<dbReference type="InterPro" id="IPR052169">
    <property type="entry name" value="CW_Biosynth-Accessory"/>
</dbReference>
<dbReference type="InterPro" id="IPR029052">
    <property type="entry name" value="Metallo-depent_PP-like"/>
</dbReference>
<evidence type="ECO:0000313" key="6">
    <source>
        <dbReference type="Proteomes" id="UP000561077"/>
    </source>
</evidence>
<dbReference type="SUPFAM" id="SSF56300">
    <property type="entry name" value="Metallo-dependent phosphatases"/>
    <property type="match status" value="1"/>
</dbReference>
<dbReference type="RefSeq" id="WP_182973160.1">
    <property type="nucleotide sequence ID" value="NZ_JABEQN010000005.1"/>
</dbReference>
<evidence type="ECO:0000313" key="4">
    <source>
        <dbReference type="EMBL" id="MBB2193143.1"/>
    </source>
</evidence>
<dbReference type="EMBL" id="JABEQO010000004">
    <property type="protein sequence ID" value="MBB2163817.1"/>
    <property type="molecule type" value="Genomic_DNA"/>
</dbReference>
<evidence type="ECO:0000313" key="3">
    <source>
        <dbReference type="EMBL" id="MBB2163817.1"/>
    </source>
</evidence>
<sequence>MRVSLTGDSIVFRRLNSMSDPTCRSLFDKIRACDVSFTNLEMLPSNFEGDPVFDHGGSHFSARPWVLDDLSEAGFSLFAAATNHSLDYGVAGVRSALDCLEQRQILFAGVGRTLEAARRPAYATHPKGTVAMISCCSTFARGQEAADQTRSMQGRPGLNPLRHKRRFVVMPDDMAALQGIHERVGLARIREQQVRLGFEYAPPDGVLPFAGLDFVTGDSCRMETIPDERDMQDIERWTREADIVSDVVVVSLHTHDVGYGDDGAISWETPAAFVEEFARRMIDAGADIVVCHGQHLLKGLEIYNGKAIFYGLGNFIGQNELIEALPRESYEFYKVPLETTTHMVYRARTENDRKGFPADRRFWETILPVCQFDAQKGLSAIEIHPVSLGLGKAAHKRGVPFLAEKDEAASILRRFESLSGRYGTHFQNKGTFSLVSL</sequence>
<comment type="similarity">
    <text evidence="1">Belongs to the CapA family.</text>
</comment>
<gene>
    <name evidence="4" type="ORF">HLH25_05700</name>
    <name evidence="3" type="ORF">HLH26_04545</name>
</gene>
<dbReference type="InterPro" id="IPR019079">
    <property type="entry name" value="Capsule_synth_CapA"/>
</dbReference>
<dbReference type="Proteomes" id="UP000561077">
    <property type="component" value="Unassembled WGS sequence"/>
</dbReference>
<dbReference type="PANTHER" id="PTHR33393:SF11">
    <property type="entry name" value="POLYGLUTAMINE SYNTHESIS ACCESSORY PROTEIN RV0574C-RELATED"/>
    <property type="match status" value="1"/>
</dbReference>
<feature type="domain" description="Capsule synthesis protein CapA" evidence="2">
    <location>
        <begin position="2"/>
        <end position="319"/>
    </location>
</feature>
<dbReference type="AlphaFoldDB" id="A0A7W4IJJ0"/>
<evidence type="ECO:0000256" key="1">
    <source>
        <dbReference type="ARBA" id="ARBA00005662"/>
    </source>
</evidence>
<proteinExistence type="inferred from homology"/>
<evidence type="ECO:0000313" key="5">
    <source>
        <dbReference type="Proteomes" id="UP000540490"/>
    </source>
</evidence>
<accession>A0A7W4IJJ0</accession>
<comment type="caution">
    <text evidence="3">The sequence shown here is derived from an EMBL/GenBank/DDBJ whole genome shotgun (WGS) entry which is preliminary data.</text>
</comment>
<reference evidence="5 6" key="1">
    <citation type="submission" date="2020-04" db="EMBL/GenBank/DDBJ databases">
        <title>Description of novel Gluconacetobacter.</title>
        <authorList>
            <person name="Sombolestani A."/>
        </authorList>
    </citation>
    <scope>NUCLEOTIDE SEQUENCE [LARGE SCALE GENOMIC DNA]</scope>
    <source>
        <strain evidence="4 5">LMG 1728</strain>
        <strain evidence="3 6">LMG 1731</strain>
    </source>
</reference>
<keyword evidence="5" id="KW-1185">Reference proteome</keyword>